<dbReference type="AlphaFoldDB" id="A0A699ZAD9"/>
<dbReference type="Proteomes" id="UP000485058">
    <property type="component" value="Unassembled WGS sequence"/>
</dbReference>
<protein>
    <submittedName>
        <fullName evidence="2">SAC domain-containing protein</fullName>
    </submittedName>
</protein>
<dbReference type="PANTHER" id="PTHR45662:SF2">
    <property type="entry name" value="PHOSPHATIDYLINOSITOL-3-PHOSPHATASE SAC1"/>
    <property type="match status" value="1"/>
</dbReference>
<evidence type="ECO:0000259" key="1">
    <source>
        <dbReference type="PROSITE" id="PS50275"/>
    </source>
</evidence>
<evidence type="ECO:0000313" key="2">
    <source>
        <dbReference type="EMBL" id="GFH19121.1"/>
    </source>
</evidence>
<feature type="domain" description="SAC" evidence="1">
    <location>
        <begin position="122"/>
        <end position="475"/>
    </location>
</feature>
<keyword evidence="3" id="KW-1185">Reference proteome</keyword>
<dbReference type="InterPro" id="IPR002013">
    <property type="entry name" value="SAC_dom"/>
</dbReference>
<proteinExistence type="predicted"/>
<reference evidence="2 3" key="1">
    <citation type="submission" date="2020-02" db="EMBL/GenBank/DDBJ databases">
        <title>Draft genome sequence of Haematococcus lacustris strain NIES-144.</title>
        <authorList>
            <person name="Morimoto D."/>
            <person name="Nakagawa S."/>
            <person name="Yoshida T."/>
            <person name="Sawayama S."/>
        </authorList>
    </citation>
    <scope>NUCLEOTIDE SEQUENCE [LARGE SCALE GENOMIC DNA]</scope>
    <source>
        <strain evidence="2 3">NIES-144</strain>
    </source>
</reference>
<dbReference type="EMBL" id="BLLF01001409">
    <property type="protein sequence ID" value="GFH19121.1"/>
    <property type="molecule type" value="Genomic_DNA"/>
</dbReference>
<accession>A0A699ZAD9</accession>
<dbReference type="GO" id="GO:0043812">
    <property type="term" value="F:phosphatidylinositol-4-phosphate phosphatase activity"/>
    <property type="evidence" value="ECO:0007669"/>
    <property type="project" value="TreeGrafter"/>
</dbReference>
<name>A0A699ZAD9_HAELA</name>
<dbReference type="GO" id="GO:0005783">
    <property type="term" value="C:endoplasmic reticulum"/>
    <property type="evidence" value="ECO:0007669"/>
    <property type="project" value="TreeGrafter"/>
</dbReference>
<comment type="caution">
    <text evidence="2">The sequence shown here is derived from an EMBL/GenBank/DDBJ whole genome shotgun (WGS) entry which is preliminary data.</text>
</comment>
<dbReference type="Pfam" id="PF02383">
    <property type="entry name" value="Syja_N"/>
    <property type="match status" value="1"/>
</dbReference>
<evidence type="ECO:0000313" key="3">
    <source>
        <dbReference type="Proteomes" id="UP000485058"/>
    </source>
</evidence>
<dbReference type="PANTHER" id="PTHR45662">
    <property type="entry name" value="PHOSPHATIDYLINOSITIDE PHOSPHATASE SAC1"/>
    <property type="match status" value="1"/>
</dbReference>
<organism evidence="2 3">
    <name type="scientific">Haematococcus lacustris</name>
    <name type="common">Green alga</name>
    <name type="synonym">Haematococcus pluvialis</name>
    <dbReference type="NCBI Taxonomy" id="44745"/>
    <lineage>
        <taxon>Eukaryota</taxon>
        <taxon>Viridiplantae</taxon>
        <taxon>Chlorophyta</taxon>
        <taxon>core chlorophytes</taxon>
        <taxon>Chlorophyceae</taxon>
        <taxon>CS clade</taxon>
        <taxon>Chlamydomonadales</taxon>
        <taxon>Haematococcaceae</taxon>
        <taxon>Haematococcus</taxon>
    </lineage>
</organism>
<gene>
    <name evidence="2" type="ORF">HaLaN_16021</name>
</gene>
<sequence length="547" mass="58656">MALSVYTSGSQVLVQPQGERGAAVSTLSVDLASGSAQHLTVPSESGPALEVLGVMGLCKLHSGSALLLITAARKVGMLEGADLFLVTQTKVLAAPSAKLNSANRSLLSLLEEAVHPCGAGRGLYFSYFHDLTLTTQRAASLRVADPAAFAAQLPVERADSRFFWNKVAAAPLIKAGAARFVQPCILGFVQQLPGLQLKDQAAHGNPVTASLTLIARRSTARSGVRQWRRGADAEGNVANFAETEQILAIEGPANSPLAGALCSYLILRGSIPLLWTQLPNIKYKPSTLIAPAELSSPAHDKHFHALVEQYKGVVAINLINHHGTEGKLEVAFRSEAARLTSSASAIARAVRYIAFDFHSECGNKRYHRLSLLWDQISADFTAQGFLRVDPASGAVARQQGGVVRVNCIDCLDRTNVVQGVLARKSLEAMLASLGLLPSTREGHLATLPEAYPEVEREFKILWADHGDALSTQYAGTGAMKSGFTRTGKRTTAGALDDGVKAVVRYYLNNYQDGRKQDALDLLTGGRGRGRDWGRGRDRDRGFAWWAG</sequence>
<dbReference type="PROSITE" id="PS50275">
    <property type="entry name" value="SAC"/>
    <property type="match status" value="1"/>
</dbReference>
<dbReference type="GO" id="GO:0046856">
    <property type="term" value="P:phosphatidylinositol dephosphorylation"/>
    <property type="evidence" value="ECO:0007669"/>
    <property type="project" value="TreeGrafter"/>
</dbReference>